<dbReference type="Proteomes" id="UP000294692">
    <property type="component" value="Unassembled WGS sequence"/>
</dbReference>
<dbReference type="EMBL" id="SMBX01000009">
    <property type="protein sequence ID" value="TCU94563.1"/>
    <property type="molecule type" value="Genomic_DNA"/>
</dbReference>
<keyword evidence="2 5" id="KW-0812">Transmembrane</keyword>
<feature type="transmembrane region" description="Helical" evidence="5">
    <location>
        <begin position="69"/>
        <end position="89"/>
    </location>
</feature>
<sequence>MSLFLWLVPLVIATSFLSGIFGMAGGMILMGVLVATMSVPTAMVLHAITQISANGWRAMLLYKHIRWRICLRYIAGLTVAALLFGFIRFIPSRPLVLMVLGLLPFISLALPPNIAPQADKRYGAEICGLLNGSVQFIAGVSGPLLDLFFVRSMMDRREVVATKAICQSLAHAAKLVYFGTLAGMAELELDTIIIVVSIAAAAGGTTMSRFVLERMSDTQFRRWTRAIILMIGTVFFIQGVFTLARTGF</sequence>
<evidence type="ECO:0000256" key="4">
    <source>
        <dbReference type="ARBA" id="ARBA00023136"/>
    </source>
</evidence>
<keyword evidence="7" id="KW-1185">Reference proteome</keyword>
<comment type="caution">
    <text evidence="6">The sequence shown here is derived from an EMBL/GenBank/DDBJ whole genome shotgun (WGS) entry which is preliminary data.</text>
</comment>
<dbReference type="InterPro" id="IPR002781">
    <property type="entry name" value="TM_pro_TauE-like"/>
</dbReference>
<accession>A0A4R3UV43</accession>
<evidence type="ECO:0000256" key="3">
    <source>
        <dbReference type="ARBA" id="ARBA00022989"/>
    </source>
</evidence>
<dbReference type="AlphaFoldDB" id="A0A4R3UV43"/>
<name>A0A4R3UV43_9BURK</name>
<evidence type="ECO:0000313" key="7">
    <source>
        <dbReference type="Proteomes" id="UP000294692"/>
    </source>
</evidence>
<evidence type="ECO:0000256" key="5">
    <source>
        <dbReference type="RuleBase" id="RU363041"/>
    </source>
</evidence>
<gene>
    <name evidence="6" type="ORF">EV686_109121</name>
</gene>
<protein>
    <recommendedName>
        <fullName evidence="5">Probable membrane transporter protein</fullName>
    </recommendedName>
</protein>
<proteinExistence type="inferred from homology"/>
<dbReference type="Pfam" id="PF01925">
    <property type="entry name" value="TauE"/>
    <property type="match status" value="1"/>
</dbReference>
<dbReference type="GO" id="GO:0005886">
    <property type="term" value="C:plasma membrane"/>
    <property type="evidence" value="ECO:0007669"/>
    <property type="project" value="UniProtKB-SubCell"/>
</dbReference>
<feature type="transmembrane region" description="Helical" evidence="5">
    <location>
        <begin position="95"/>
        <end position="114"/>
    </location>
</feature>
<evidence type="ECO:0000256" key="2">
    <source>
        <dbReference type="ARBA" id="ARBA00022692"/>
    </source>
</evidence>
<comment type="similarity">
    <text evidence="5">Belongs to the 4-toluene sulfonate uptake permease (TSUP) (TC 2.A.102) family.</text>
</comment>
<feature type="transmembrane region" description="Helical" evidence="5">
    <location>
        <begin position="224"/>
        <end position="244"/>
    </location>
</feature>
<organism evidence="6 7">
    <name type="scientific">Paracandidimonas soli</name>
    <dbReference type="NCBI Taxonomy" id="1917182"/>
    <lineage>
        <taxon>Bacteria</taxon>
        <taxon>Pseudomonadati</taxon>
        <taxon>Pseudomonadota</taxon>
        <taxon>Betaproteobacteria</taxon>
        <taxon>Burkholderiales</taxon>
        <taxon>Alcaligenaceae</taxon>
        <taxon>Paracandidimonas</taxon>
    </lineage>
</organism>
<keyword evidence="5" id="KW-1003">Cell membrane</keyword>
<feature type="transmembrane region" description="Helical" evidence="5">
    <location>
        <begin position="28"/>
        <end position="48"/>
    </location>
</feature>
<keyword evidence="3 5" id="KW-1133">Transmembrane helix</keyword>
<evidence type="ECO:0000313" key="6">
    <source>
        <dbReference type="EMBL" id="TCU94563.1"/>
    </source>
</evidence>
<feature type="transmembrane region" description="Helical" evidence="5">
    <location>
        <begin position="191"/>
        <end position="212"/>
    </location>
</feature>
<evidence type="ECO:0000256" key="1">
    <source>
        <dbReference type="ARBA" id="ARBA00004141"/>
    </source>
</evidence>
<dbReference type="RefSeq" id="WP_132477853.1">
    <property type="nucleotide sequence ID" value="NZ_JBEBWM010000023.1"/>
</dbReference>
<keyword evidence="4 5" id="KW-0472">Membrane</keyword>
<dbReference type="OrthoDB" id="6197550at2"/>
<feature type="transmembrane region" description="Helical" evidence="5">
    <location>
        <begin position="126"/>
        <end position="145"/>
    </location>
</feature>
<reference evidence="6 7" key="1">
    <citation type="submission" date="2019-03" db="EMBL/GenBank/DDBJ databases">
        <title>Genomic Encyclopedia of Type Strains, Phase IV (KMG-IV): sequencing the most valuable type-strain genomes for metagenomic binning, comparative biology and taxonomic classification.</title>
        <authorList>
            <person name="Goeker M."/>
        </authorList>
    </citation>
    <scope>NUCLEOTIDE SEQUENCE [LARGE SCALE GENOMIC DNA]</scope>
    <source>
        <strain evidence="6 7">DSM 100048</strain>
    </source>
</reference>
<comment type="subcellular location">
    <subcellularLocation>
        <location evidence="5">Cell membrane</location>
        <topology evidence="5">Multi-pass membrane protein</topology>
    </subcellularLocation>
    <subcellularLocation>
        <location evidence="1">Membrane</location>
        <topology evidence="1">Multi-pass membrane protein</topology>
    </subcellularLocation>
</comment>